<gene>
    <name evidence="2" type="ORF">OC25_17590</name>
</gene>
<dbReference type="Proteomes" id="UP000031246">
    <property type="component" value="Unassembled WGS sequence"/>
</dbReference>
<keyword evidence="3" id="KW-1185">Reference proteome</keyword>
<reference evidence="2 3" key="1">
    <citation type="submission" date="2014-10" db="EMBL/GenBank/DDBJ databases">
        <title>Pedobacter Kyungheensis.</title>
        <authorList>
            <person name="Anderson B.M."/>
            <person name="Newman J.D."/>
        </authorList>
    </citation>
    <scope>NUCLEOTIDE SEQUENCE [LARGE SCALE GENOMIC DNA]</scope>
    <source>
        <strain evidence="2 3">KACC 16221</strain>
    </source>
</reference>
<evidence type="ECO:0000313" key="3">
    <source>
        <dbReference type="Proteomes" id="UP000031246"/>
    </source>
</evidence>
<comment type="caution">
    <text evidence="2">The sequence shown here is derived from an EMBL/GenBank/DDBJ whole genome shotgun (WGS) entry which is preliminary data.</text>
</comment>
<dbReference type="RefSeq" id="WP_039478760.1">
    <property type="nucleotide sequence ID" value="NZ_JSYN01000021.1"/>
</dbReference>
<organism evidence="2 3">
    <name type="scientific">Pedobacter kyungheensis</name>
    <dbReference type="NCBI Taxonomy" id="1069985"/>
    <lineage>
        <taxon>Bacteria</taxon>
        <taxon>Pseudomonadati</taxon>
        <taxon>Bacteroidota</taxon>
        <taxon>Sphingobacteriia</taxon>
        <taxon>Sphingobacteriales</taxon>
        <taxon>Sphingobacteriaceae</taxon>
        <taxon>Pedobacter</taxon>
    </lineage>
</organism>
<evidence type="ECO:0000313" key="2">
    <source>
        <dbReference type="EMBL" id="KIA92249.1"/>
    </source>
</evidence>
<sequence>MIQLKEKDGLAGELVRYLDEQAGLGYSWAVYDSDQPVGGVWDIFCFKDQFSALRDAAKNQQIFNWHIAQPISELRWEFARQEYELKKLSMNRNSLEAFREEAKALKVPQNMIDAAEVLMEQNVPKIEVFGQVPADRGMMDVTIHIKQSGQSDFYYFNKFDVALSKAKPLENDHQYLVISQSPADKDKNLLRRFSSPIQAMDYFKAQKGNAELSTGKASDKDLQYRDTLATMKDGKVDYVKKEFSQTFRSPVIQNSHYVDRGKGFSIEQAANMLQGRAVFRDDLVSRAGVQYKAWNTYQFNEPKDRYNNYTLKQYGEGYRFDLKKELANYEIKEMQQPATAKQLVSRIENGHSPVVTVIGKDGESKPLRIEAVPRYGNINLSEPGGKPVKRENYQKEQVISQDMGKEKGQARTRGQQQGQEMGM</sequence>
<dbReference type="AlphaFoldDB" id="A0A0C1FWL4"/>
<dbReference type="EMBL" id="JSYN01000021">
    <property type="protein sequence ID" value="KIA92249.1"/>
    <property type="molecule type" value="Genomic_DNA"/>
</dbReference>
<feature type="compositionally biased region" description="Low complexity" evidence="1">
    <location>
        <begin position="411"/>
        <end position="423"/>
    </location>
</feature>
<name>A0A0C1FWL4_9SPHI</name>
<proteinExistence type="predicted"/>
<accession>A0A0C1FWL4</accession>
<protein>
    <submittedName>
        <fullName evidence="2">Uncharacterized protein</fullName>
    </submittedName>
</protein>
<feature type="region of interest" description="Disordered" evidence="1">
    <location>
        <begin position="399"/>
        <end position="423"/>
    </location>
</feature>
<evidence type="ECO:0000256" key="1">
    <source>
        <dbReference type="SAM" id="MobiDB-lite"/>
    </source>
</evidence>